<organism evidence="1 2">
    <name type="scientific">Desulfotalea psychrophila</name>
    <dbReference type="NCBI Taxonomy" id="84980"/>
    <lineage>
        <taxon>Bacteria</taxon>
        <taxon>Pseudomonadati</taxon>
        <taxon>Thermodesulfobacteriota</taxon>
        <taxon>Desulfobulbia</taxon>
        <taxon>Desulfobulbales</taxon>
        <taxon>Desulfocapsaceae</taxon>
        <taxon>Desulfotalea</taxon>
    </lineage>
</organism>
<protein>
    <submittedName>
        <fullName evidence="1">Helix-hairpin-helix domain-containing protein</fullName>
    </submittedName>
</protein>
<keyword evidence="2" id="KW-1185">Reference proteome</keyword>
<dbReference type="Gene3D" id="1.10.150.280">
    <property type="entry name" value="AF1531-like domain"/>
    <property type="match status" value="1"/>
</dbReference>
<sequence length="57" mass="6053">MSIRGIGPSLAESIVVTRESLGSFSGPEDLLLIKGMGPGRVAKFKSSFSFSKDHAQQ</sequence>
<dbReference type="InterPro" id="IPR010994">
    <property type="entry name" value="RuvA_2-like"/>
</dbReference>
<evidence type="ECO:0000313" key="1">
    <source>
        <dbReference type="EMBL" id="MBN4067917.1"/>
    </source>
</evidence>
<dbReference type="EMBL" id="JAFITO010000001">
    <property type="protein sequence ID" value="MBN4067917.1"/>
    <property type="molecule type" value="Genomic_DNA"/>
</dbReference>
<dbReference type="SUPFAM" id="SSF47781">
    <property type="entry name" value="RuvA domain 2-like"/>
    <property type="match status" value="1"/>
</dbReference>
<proteinExistence type="predicted"/>
<gene>
    <name evidence="1" type="ORF">JYU06_00115</name>
</gene>
<evidence type="ECO:0000313" key="2">
    <source>
        <dbReference type="Proteomes" id="UP000717534"/>
    </source>
</evidence>
<dbReference type="Proteomes" id="UP000717534">
    <property type="component" value="Unassembled WGS sequence"/>
</dbReference>
<dbReference type="Pfam" id="PF12836">
    <property type="entry name" value="HHH_3"/>
    <property type="match status" value="1"/>
</dbReference>
<accession>A0ABS3ATJ3</accession>
<reference evidence="1 2" key="1">
    <citation type="submission" date="2021-02" db="EMBL/GenBank/DDBJ databases">
        <title>Activity-based single-cell genomes from oceanic crustal fluid captures similar information to metagenomic and metatranscriptomic surveys with orders of magnitude less sampling.</title>
        <authorList>
            <person name="D'Angelo T.S."/>
            <person name="Orcutt B.N."/>
        </authorList>
    </citation>
    <scope>NUCLEOTIDE SEQUENCE [LARGE SCALE GENOMIC DNA]</scope>
    <source>
        <strain evidence="1">AH-315-G02</strain>
    </source>
</reference>
<name>A0ABS3ATJ3_9BACT</name>
<comment type="caution">
    <text evidence="1">The sequence shown here is derived from an EMBL/GenBank/DDBJ whole genome shotgun (WGS) entry which is preliminary data.</text>
</comment>